<dbReference type="Proteomes" id="UP000007934">
    <property type="component" value="Chromosome"/>
</dbReference>
<feature type="region of interest" description="Disordered" evidence="1">
    <location>
        <begin position="54"/>
        <end position="78"/>
    </location>
</feature>
<dbReference type="GeneID" id="36133596"/>
<dbReference type="KEGG" id="hfe:HFELIS_11480"/>
<dbReference type="EMBL" id="FQ670179">
    <property type="protein sequence ID" value="CBY83232.1"/>
    <property type="molecule type" value="Genomic_DNA"/>
</dbReference>
<reference evidence="2 3" key="1">
    <citation type="journal article" date="2011" name="Genome Biol. Evol.">
        <title>Comparative whole genome sequence analysis of the carcinogenic bacterial model pathogen Helicobacter felis.</title>
        <authorList>
            <person name="Arnold I.C."/>
            <person name="Zigova Z."/>
            <person name="Holden M."/>
            <person name="Lawley T.D."/>
            <person name="Rad R."/>
            <person name="Dougan G."/>
            <person name="Falkow S."/>
            <person name="Bentley S.D."/>
            <person name="Muller A."/>
        </authorList>
    </citation>
    <scope>NUCLEOTIDE SEQUENCE [LARGE SCALE GENOMIC DNA]</scope>
    <source>
        <strain evidence="3">ATCC 49179 / CCUG 28539 / NCTC 12436 / CS1</strain>
    </source>
</reference>
<dbReference type="AlphaFoldDB" id="E7A8V1"/>
<evidence type="ECO:0000256" key="1">
    <source>
        <dbReference type="SAM" id="MobiDB-lite"/>
    </source>
</evidence>
<dbReference type="RefSeq" id="WP_013469596.1">
    <property type="nucleotide sequence ID" value="NC_014810.2"/>
</dbReference>
<dbReference type="STRING" id="936155.HFELIS_11480"/>
<sequence length="243" mass="27447">MGRVGWCVGVFAVFSMGCFGMFPFFPMSALSEDNQNQMDDQTQKVVYYTRLQPPVFDSSPTPPPKDSALSSQNIHGTPINNSIEIRRSDLLAEVQNSKKQEAKKPPLSRQSFHAVLNNCAKDALFNELGAGLSIDPQQKAKCKTLQAHYNNTLNKHYAPLQKSYTTLLQDMVGACHTHADRMALLQSAFFKRLSPHIKSRQQRALLSALKQNKPLSREKLHALLQQPNLGERFYRCQYFIHAP</sequence>
<proteinExistence type="predicted"/>
<feature type="compositionally biased region" description="Polar residues" evidence="1">
    <location>
        <begin position="68"/>
        <end position="78"/>
    </location>
</feature>
<evidence type="ECO:0000313" key="2">
    <source>
        <dbReference type="EMBL" id="CBY83232.1"/>
    </source>
</evidence>
<accession>E7A8V1</accession>
<dbReference type="PROSITE" id="PS51257">
    <property type="entry name" value="PROKAR_LIPOPROTEIN"/>
    <property type="match status" value="1"/>
</dbReference>
<organism evidence="2 3">
    <name type="scientific">Helicobacter felis (strain ATCC 49179 / CCUG 28539 / NCTC 12436 / CS1)</name>
    <dbReference type="NCBI Taxonomy" id="936155"/>
    <lineage>
        <taxon>Bacteria</taxon>
        <taxon>Pseudomonadati</taxon>
        <taxon>Campylobacterota</taxon>
        <taxon>Epsilonproteobacteria</taxon>
        <taxon>Campylobacterales</taxon>
        <taxon>Helicobacteraceae</taxon>
        <taxon>Helicobacter</taxon>
    </lineage>
</organism>
<keyword evidence="3" id="KW-1185">Reference proteome</keyword>
<protein>
    <submittedName>
        <fullName evidence="2">Uncharacterized protein</fullName>
    </submittedName>
</protein>
<name>E7A8V1_HELFC</name>
<dbReference type="HOGENOM" id="CLU_1141335_0_0_7"/>
<dbReference type="OrthoDB" id="5322098at2"/>
<evidence type="ECO:0000313" key="3">
    <source>
        <dbReference type="Proteomes" id="UP000007934"/>
    </source>
</evidence>
<gene>
    <name evidence="2" type="ordered locus">Hfelis_11480</name>
</gene>